<reference evidence="2 3" key="1">
    <citation type="submission" date="2019-05" db="EMBL/GenBank/DDBJ databases">
        <title>Mikania micrantha, genome provides insights into the molecular mechanism of rapid growth.</title>
        <authorList>
            <person name="Liu B."/>
        </authorList>
    </citation>
    <scope>NUCLEOTIDE SEQUENCE [LARGE SCALE GENOMIC DNA]</scope>
    <source>
        <strain evidence="2">NLD-2019</strain>
        <tissue evidence="2">Leaf</tissue>
    </source>
</reference>
<evidence type="ECO:0000313" key="3">
    <source>
        <dbReference type="Proteomes" id="UP000326396"/>
    </source>
</evidence>
<evidence type="ECO:0000313" key="2">
    <source>
        <dbReference type="EMBL" id="KAD3338513.1"/>
    </source>
</evidence>
<feature type="compositionally biased region" description="Basic and acidic residues" evidence="1">
    <location>
        <begin position="217"/>
        <end position="226"/>
    </location>
</feature>
<dbReference type="Proteomes" id="UP000326396">
    <property type="component" value="Linkage Group LG6"/>
</dbReference>
<dbReference type="Pfam" id="PF12043">
    <property type="entry name" value="DUF3527"/>
    <property type="match status" value="2"/>
</dbReference>
<comment type="caution">
    <text evidence="2">The sequence shown here is derived from an EMBL/GenBank/DDBJ whole genome shotgun (WGS) entry which is preliminary data.</text>
</comment>
<dbReference type="PANTHER" id="PTHR31390">
    <property type="entry name" value="EXPRESSED PROTEIN"/>
    <property type="match status" value="1"/>
</dbReference>
<accession>A0A5N6MDP5</accession>
<dbReference type="EMBL" id="SZYD01000016">
    <property type="protein sequence ID" value="KAD3338513.1"/>
    <property type="molecule type" value="Genomic_DNA"/>
</dbReference>
<keyword evidence="3" id="KW-1185">Reference proteome</keyword>
<gene>
    <name evidence="2" type="ORF">E3N88_34034</name>
</gene>
<dbReference type="AlphaFoldDB" id="A0A5N6MDP5"/>
<organism evidence="2 3">
    <name type="scientific">Mikania micrantha</name>
    <name type="common">bitter vine</name>
    <dbReference type="NCBI Taxonomy" id="192012"/>
    <lineage>
        <taxon>Eukaryota</taxon>
        <taxon>Viridiplantae</taxon>
        <taxon>Streptophyta</taxon>
        <taxon>Embryophyta</taxon>
        <taxon>Tracheophyta</taxon>
        <taxon>Spermatophyta</taxon>
        <taxon>Magnoliopsida</taxon>
        <taxon>eudicotyledons</taxon>
        <taxon>Gunneridae</taxon>
        <taxon>Pentapetalae</taxon>
        <taxon>asterids</taxon>
        <taxon>campanulids</taxon>
        <taxon>Asterales</taxon>
        <taxon>Asteraceae</taxon>
        <taxon>Asteroideae</taxon>
        <taxon>Heliantheae alliance</taxon>
        <taxon>Eupatorieae</taxon>
        <taxon>Mikania</taxon>
    </lineage>
</organism>
<feature type="region of interest" description="Disordered" evidence="1">
    <location>
        <begin position="211"/>
        <end position="285"/>
    </location>
</feature>
<sequence length="609" mass="68988">MGDPFSAPSNGGQTLRNKFELEKRRLFNTAFHYEDLRSRLNMATSPSNQTQNVGNKDEMVRHMSNLPSYLETRKDTLDKALNFGVMDWGRLQKWQHQHLNRCSPSSSYSSPLFSTEGSTPQSTKGQAFFPAGQTPHRMTLLSHFNASSCPKNVKKLKDLYQPKLQESESSIHMGNYKSNSASLKGKTKIQDPFYRTQDCYQIERRKKIVYSPTIPHENSDTNEKTRSNQNNNFEKKRLSFSSKSSGKLRSMSPIRRFSFSNTKRTESPVLQKTTDNNTRVSTRSHSSPLRRIFEPFFQLKSTNSRQLAEDPREDLNMDLRNNMYESASTLTRQALFQSAVKNGMPLFTFAIEHNSNILAATVRDLSSSGKDNSNHWIYTIFTIDEIKKKNGSWLLNNRKDKGHGYAPNVTAQMTVTHRSIYNSDTREFSLFSVNPYDELAAIVVKFSRNLDDEEEYQERFSTTVILPGGNHGVSSNCKPSPLTDRWRSGGVCDCGGWDLGCRLVTLTNQVQSSEGSNSTNGQFELFFQGDVMSMKHYFSLCPIKEGIFSVEYDSSVSPLQAFSICISVLECRKSSQHQESATYVAKQVKNGPSPVRFASFPPLSPVGRV</sequence>
<dbReference type="InterPro" id="IPR021916">
    <property type="entry name" value="DUF3527"/>
</dbReference>
<feature type="compositionally biased region" description="Polar residues" evidence="1">
    <location>
        <begin position="258"/>
        <end position="285"/>
    </location>
</feature>
<feature type="compositionally biased region" description="Low complexity" evidence="1">
    <location>
        <begin position="239"/>
        <end position="252"/>
    </location>
</feature>
<evidence type="ECO:0000256" key="1">
    <source>
        <dbReference type="SAM" id="MobiDB-lite"/>
    </source>
</evidence>
<dbReference type="PANTHER" id="PTHR31390:SF17">
    <property type="entry name" value="TUBBY C-TERMINAL-LIKE DOMAIN-CONTAINING PROTEIN"/>
    <property type="match status" value="1"/>
</dbReference>
<protein>
    <submittedName>
        <fullName evidence="2">Uncharacterized protein</fullName>
    </submittedName>
</protein>
<dbReference type="OrthoDB" id="1898655at2759"/>
<proteinExistence type="predicted"/>
<name>A0A5N6MDP5_9ASTR</name>